<dbReference type="AlphaFoldDB" id="A0A6I4TCK4"/>
<dbReference type="InterPro" id="IPR032710">
    <property type="entry name" value="NTF2-like_dom_sf"/>
</dbReference>
<dbReference type="SUPFAM" id="SSF54427">
    <property type="entry name" value="NTF2-like"/>
    <property type="match status" value="1"/>
</dbReference>
<feature type="domain" description="DUF4440" evidence="1">
    <location>
        <begin position="32"/>
        <end position="101"/>
    </location>
</feature>
<dbReference type="Proteomes" id="UP000439522">
    <property type="component" value="Unassembled WGS sequence"/>
</dbReference>
<keyword evidence="3" id="KW-1185">Reference proteome</keyword>
<evidence type="ECO:0000313" key="3">
    <source>
        <dbReference type="Proteomes" id="UP000439522"/>
    </source>
</evidence>
<dbReference type="Gene3D" id="3.10.450.50">
    <property type="match status" value="1"/>
</dbReference>
<proteinExistence type="predicted"/>
<gene>
    <name evidence="2" type="ORF">GRI40_06110</name>
</gene>
<reference evidence="2 3" key="1">
    <citation type="submission" date="2019-12" db="EMBL/GenBank/DDBJ databases">
        <title>Genomic-based taxomic classification of the family Erythrobacteraceae.</title>
        <authorList>
            <person name="Xu L."/>
        </authorList>
    </citation>
    <scope>NUCLEOTIDE SEQUENCE [LARGE SCALE GENOMIC DNA]</scope>
    <source>
        <strain evidence="2 3">100921-2</strain>
    </source>
</reference>
<comment type="caution">
    <text evidence="2">The sequence shown here is derived from an EMBL/GenBank/DDBJ whole genome shotgun (WGS) entry which is preliminary data.</text>
</comment>
<dbReference type="InterPro" id="IPR027843">
    <property type="entry name" value="DUF4440"/>
</dbReference>
<dbReference type="OrthoDB" id="120856at2"/>
<dbReference type="Pfam" id="PF14534">
    <property type="entry name" value="DUF4440"/>
    <property type="match status" value="1"/>
</dbReference>
<dbReference type="EMBL" id="WTZA01000001">
    <property type="protein sequence ID" value="MXO74793.1"/>
    <property type="molecule type" value="Genomic_DNA"/>
</dbReference>
<evidence type="ECO:0000259" key="1">
    <source>
        <dbReference type="Pfam" id="PF14534"/>
    </source>
</evidence>
<evidence type="ECO:0000313" key="2">
    <source>
        <dbReference type="EMBL" id="MXO74793.1"/>
    </source>
</evidence>
<accession>A0A6I4TCK4</accession>
<sequence>MTLPLSKRTRLLSIKSTPTISRSSATTLSYGTKEEQIRQMTGGSIRLLYARSDEIVVRRLGPDHALLTGRFTGRYRTGAHDVSFVERYSSVWRRHGTRWRLRHEHSSFVPEPATERSGALPAQRDISGGSMSAFHPLLGHSCICERNWKADRRLLKQSECVANHIFGR</sequence>
<organism evidence="2 3">
    <name type="scientific">Tsuneonella aeria</name>
    <dbReference type="NCBI Taxonomy" id="1837929"/>
    <lineage>
        <taxon>Bacteria</taxon>
        <taxon>Pseudomonadati</taxon>
        <taxon>Pseudomonadota</taxon>
        <taxon>Alphaproteobacteria</taxon>
        <taxon>Sphingomonadales</taxon>
        <taxon>Erythrobacteraceae</taxon>
        <taxon>Tsuneonella</taxon>
    </lineage>
</organism>
<protein>
    <submittedName>
        <fullName evidence="2">DUF4440 domain-containing protein</fullName>
    </submittedName>
</protein>
<name>A0A6I4TCK4_9SPHN</name>